<dbReference type="AlphaFoldDB" id="A0A2M7AXP8"/>
<dbReference type="InterPro" id="IPR053164">
    <property type="entry name" value="IS1016-like_transposase"/>
</dbReference>
<dbReference type="PANTHER" id="PTHR47163:SF2">
    <property type="entry name" value="SI:DKEY-17M8.2"/>
    <property type="match status" value="1"/>
</dbReference>
<dbReference type="SMART" id="SM01126">
    <property type="entry name" value="DDE_Tnp_IS1595"/>
    <property type="match status" value="1"/>
</dbReference>
<dbReference type="Pfam" id="PF12762">
    <property type="entry name" value="DDE_Tnp_IS1595"/>
    <property type="match status" value="1"/>
</dbReference>
<name>A0A2M7AXP8_9BACT</name>
<evidence type="ECO:0000259" key="1">
    <source>
        <dbReference type="SMART" id="SM01126"/>
    </source>
</evidence>
<dbReference type="PANTHER" id="PTHR47163">
    <property type="entry name" value="DDE_TNP_IS1595 DOMAIN-CONTAINING PROTEIN"/>
    <property type="match status" value="1"/>
</dbReference>
<comment type="caution">
    <text evidence="2">The sequence shown here is derived from an EMBL/GenBank/DDBJ whole genome shotgun (WGS) entry which is preliminary data.</text>
</comment>
<feature type="domain" description="ISXO2-like transposase" evidence="1">
    <location>
        <begin position="92"/>
        <end position="243"/>
    </location>
</feature>
<dbReference type="NCBIfam" id="NF033547">
    <property type="entry name" value="transpos_IS1595"/>
    <property type="match status" value="1"/>
</dbReference>
<accession>A0A2M7AXP8</accession>
<protein>
    <recommendedName>
        <fullName evidence="1">ISXO2-like transposase domain-containing protein</fullName>
    </recommendedName>
</protein>
<reference evidence="3" key="1">
    <citation type="submission" date="2017-09" db="EMBL/GenBank/DDBJ databases">
        <title>Depth-based differentiation of microbial function through sediment-hosted aquifers and enrichment of novel symbionts in the deep terrestrial subsurface.</title>
        <authorList>
            <person name="Probst A.J."/>
            <person name="Ladd B."/>
            <person name="Jarett J.K."/>
            <person name="Geller-Mcgrath D.E."/>
            <person name="Sieber C.M.K."/>
            <person name="Emerson J.B."/>
            <person name="Anantharaman K."/>
            <person name="Thomas B.C."/>
            <person name="Malmstrom R."/>
            <person name="Stieglmeier M."/>
            <person name="Klingl A."/>
            <person name="Woyke T."/>
            <person name="Ryan C.M."/>
            <person name="Banfield J.F."/>
        </authorList>
    </citation>
    <scope>NUCLEOTIDE SEQUENCE [LARGE SCALE GENOMIC DNA]</scope>
</reference>
<gene>
    <name evidence="2" type="ORF">COS76_00895</name>
</gene>
<dbReference type="InterPro" id="IPR024445">
    <property type="entry name" value="Tnp_ISXO2-like"/>
</dbReference>
<proteinExistence type="predicted"/>
<organism evidence="2 3">
    <name type="scientific">Candidatus Portnoybacteria bacterium CG06_land_8_20_14_3_00_39_12</name>
    <dbReference type="NCBI Taxonomy" id="1974809"/>
    <lineage>
        <taxon>Bacteria</taxon>
        <taxon>Candidatus Portnoyibacteriota</taxon>
    </lineage>
</organism>
<evidence type="ECO:0000313" key="3">
    <source>
        <dbReference type="Proteomes" id="UP000228775"/>
    </source>
</evidence>
<dbReference type="Proteomes" id="UP000228775">
    <property type="component" value="Unassembled WGS sequence"/>
</dbReference>
<sequence>MAQVLIKCPRCAKNNFWQTATNRLKCKNCCYLFTPKINPVNLPNKILKQIVAEFLLEHSTNIILDRVKVSKYKLLKTLTLLRMKMTKDVPRVFSGIVEVDETYLGGQWKNKPLKIKLKAVKSKRGRGTTKQPAFGILCRNGLVFAELITGTEANDLQPIIERKVIKGSIICSDTWRGYTGIAAKGYVHRLVNHSEKQYSDKKGNHINGLEGFWGYLKRKLSAKGGIRRQKLHLYLGEYVWRYNHRKLSFKERERLLFKLIINRCQSVNRFKN</sequence>
<dbReference type="EMBL" id="PEVY01000019">
    <property type="protein sequence ID" value="PIU75407.1"/>
    <property type="molecule type" value="Genomic_DNA"/>
</dbReference>
<evidence type="ECO:0000313" key="2">
    <source>
        <dbReference type="EMBL" id="PIU75407.1"/>
    </source>
</evidence>